<protein>
    <submittedName>
        <fullName evidence="2">Polar amino acid transport system substrate-binding protein</fullName>
    </submittedName>
</protein>
<accession>A0AAQ1G865</accession>
<dbReference type="SUPFAM" id="SSF53850">
    <property type="entry name" value="Periplasmic binding protein-like II"/>
    <property type="match status" value="1"/>
</dbReference>
<evidence type="ECO:0000256" key="1">
    <source>
        <dbReference type="SAM" id="SignalP"/>
    </source>
</evidence>
<reference evidence="2 3" key="1">
    <citation type="submission" date="2016-10" db="EMBL/GenBank/DDBJ databases">
        <authorList>
            <person name="Varghese N."/>
            <person name="Submissions S."/>
        </authorList>
    </citation>
    <scope>NUCLEOTIDE SEQUENCE [LARGE SCALE GENOMIC DNA]</scope>
    <source>
        <strain evidence="2 3">CECT 8317</strain>
    </source>
</reference>
<keyword evidence="3" id="KW-1185">Reference proteome</keyword>
<dbReference type="RefSeq" id="WP_088276206.1">
    <property type="nucleotide sequence ID" value="NZ_FNVE01000008.1"/>
</dbReference>
<gene>
    <name evidence="2" type="ORF">SAMN05216586_10845</name>
</gene>
<proteinExistence type="predicted"/>
<dbReference type="Proteomes" id="UP000243518">
    <property type="component" value="Unassembled WGS sequence"/>
</dbReference>
<sequence length="244" mass="26906">MRTAKLRASLLSLPLLCTPAGAMELSSLEWPPYSGAELPEQGSLSHLLHQALATQNEPLLIHFQPWSRAIRSATTEPEIVGYFPRYFANDNLCLYSDSIGTSRVGLAVRSDISVRWDKLEDLAQYRIGVVRGYRNAPEFDALVADGTLKVKEAASDELNLLKLVYGRLDAAVIDEQVMHYWMADDPQLRQSADKLAFAPQLLAEPTMHVCFTPGEAGEQARLQLNRGLQQVAQSQASGNGNVGR</sequence>
<evidence type="ECO:0000313" key="2">
    <source>
        <dbReference type="EMBL" id="SEG49809.1"/>
    </source>
</evidence>
<dbReference type="EMBL" id="FNVE01000008">
    <property type="protein sequence ID" value="SEG49809.1"/>
    <property type="molecule type" value="Genomic_DNA"/>
</dbReference>
<evidence type="ECO:0000313" key="3">
    <source>
        <dbReference type="Proteomes" id="UP000243518"/>
    </source>
</evidence>
<name>A0AAQ1G865_9GAMM</name>
<feature type="chain" id="PRO_5042852690" evidence="1">
    <location>
        <begin position="23"/>
        <end position="244"/>
    </location>
</feature>
<feature type="signal peptide" evidence="1">
    <location>
        <begin position="1"/>
        <end position="22"/>
    </location>
</feature>
<dbReference type="AlphaFoldDB" id="A0AAQ1G865"/>
<dbReference type="Gene3D" id="3.40.190.10">
    <property type="entry name" value="Periplasmic binding protein-like II"/>
    <property type="match status" value="2"/>
</dbReference>
<organism evidence="2 3">
    <name type="scientific">Halopseudomonas aestusnigri</name>
    <dbReference type="NCBI Taxonomy" id="857252"/>
    <lineage>
        <taxon>Bacteria</taxon>
        <taxon>Pseudomonadati</taxon>
        <taxon>Pseudomonadota</taxon>
        <taxon>Gammaproteobacteria</taxon>
        <taxon>Pseudomonadales</taxon>
        <taxon>Pseudomonadaceae</taxon>
        <taxon>Halopseudomonas</taxon>
    </lineage>
</organism>
<keyword evidence="1" id="KW-0732">Signal</keyword>
<comment type="caution">
    <text evidence="2">The sequence shown here is derived from an EMBL/GenBank/DDBJ whole genome shotgun (WGS) entry which is preliminary data.</text>
</comment>